<proteinExistence type="predicted"/>
<dbReference type="RefSeq" id="WP_151971262.1">
    <property type="nucleotide sequence ID" value="NZ_AP019860.1"/>
</dbReference>
<dbReference type="KEGG" id="uam:UABAM_05639"/>
<protein>
    <recommendedName>
        <fullName evidence="3">PEGA domain-containing protein</fullName>
    </recommendedName>
</protein>
<dbReference type="AlphaFoldDB" id="A0A5S9ITB0"/>
<reference evidence="1 2" key="1">
    <citation type="submission" date="2019-08" db="EMBL/GenBank/DDBJ databases">
        <title>Complete genome sequence of Candidatus Uab amorphum.</title>
        <authorList>
            <person name="Shiratori T."/>
            <person name="Suzuki S."/>
            <person name="Kakizawa Y."/>
            <person name="Ishida K."/>
        </authorList>
    </citation>
    <scope>NUCLEOTIDE SEQUENCE [LARGE SCALE GENOMIC DNA]</scope>
    <source>
        <strain evidence="1 2">SRT547</strain>
    </source>
</reference>
<gene>
    <name evidence="1" type="ORF">UABAM_05639</name>
</gene>
<evidence type="ECO:0008006" key="3">
    <source>
        <dbReference type="Google" id="ProtNLM"/>
    </source>
</evidence>
<evidence type="ECO:0000313" key="1">
    <source>
        <dbReference type="EMBL" id="BBM87236.1"/>
    </source>
</evidence>
<evidence type="ECO:0000313" key="2">
    <source>
        <dbReference type="Proteomes" id="UP000326354"/>
    </source>
</evidence>
<keyword evidence="2" id="KW-1185">Reference proteome</keyword>
<dbReference type="EMBL" id="AP019860">
    <property type="protein sequence ID" value="BBM87236.1"/>
    <property type="molecule type" value="Genomic_DNA"/>
</dbReference>
<dbReference type="Proteomes" id="UP000326354">
    <property type="component" value="Chromosome"/>
</dbReference>
<sequence>MKWYFYIFLWCCHLHADGQFRKIKVCFTSDYDTTKPITVDQVFLNKYPLRNGEKIRIGKHRIDAKKPGYKSISENIVVRFSDKPFIYKRKLRSSPRQVIANIHASFPQMRIRPEKLTLNGKPVLGQCFKPGKYRLQIQRRGYIPVDKIIEIPPAEQPYTISYMLDPKDVILVWNITYDVPPESNSKYVLRLQRDVCSTYTNNTQKVSPENYTYTITQPGYQTVKKNLLVMPRETPYVIHQRLIAQKRNVVVNVVDENGRFVVIDMIKFDGFMLDKTTLIKPGVYEMAIEKVGYAPIDKKVKVLASDKDFVIYEELQLCSQ</sequence>
<name>A0A5S9ITB0_UABAM</name>
<organism evidence="1 2">
    <name type="scientific">Uabimicrobium amorphum</name>
    <dbReference type="NCBI Taxonomy" id="2596890"/>
    <lineage>
        <taxon>Bacteria</taxon>
        <taxon>Pseudomonadati</taxon>
        <taxon>Planctomycetota</taxon>
        <taxon>Candidatus Uabimicrobiia</taxon>
        <taxon>Candidatus Uabimicrobiales</taxon>
        <taxon>Candidatus Uabimicrobiaceae</taxon>
        <taxon>Candidatus Uabimicrobium</taxon>
    </lineage>
</organism>
<accession>A0A5S9ITB0</accession>